<name>S4XIA1_SORCE</name>
<dbReference type="Pfam" id="PF14332">
    <property type="entry name" value="DUF4388"/>
    <property type="match status" value="1"/>
</dbReference>
<dbReference type="Pfam" id="PF00498">
    <property type="entry name" value="FHA"/>
    <property type="match status" value="1"/>
</dbReference>
<evidence type="ECO:0000259" key="2">
    <source>
        <dbReference type="PROSITE" id="PS50006"/>
    </source>
</evidence>
<organism evidence="3 4">
    <name type="scientific">Sorangium cellulosum So0157-2</name>
    <dbReference type="NCBI Taxonomy" id="1254432"/>
    <lineage>
        <taxon>Bacteria</taxon>
        <taxon>Pseudomonadati</taxon>
        <taxon>Myxococcota</taxon>
        <taxon>Polyangia</taxon>
        <taxon>Polyangiales</taxon>
        <taxon>Polyangiaceae</taxon>
        <taxon>Sorangium</taxon>
    </lineage>
</organism>
<evidence type="ECO:0000313" key="4">
    <source>
        <dbReference type="Proteomes" id="UP000014803"/>
    </source>
</evidence>
<accession>S4XIA1</accession>
<sequence>MKLDFAPCWRSRSARRFLLPAMDNHAPKVSATRQLALRFISGKYQGGEFPLGEQQEIVVGRSSDLDMVLVEDMVSRRHARIACTEQQIVIEDLGSTNGTFVNGEKIKKTTLKEGDRVLIGTSILKVVSTDPSAPPARRRMDEPSLRSGQTRSMSGSIDEIPLPDLLQLFGTSKKSGVLVVRSDDDVGKIYLRKGIVTFATINDLTDVPPLKSVYRILTWAGGTFDLEPAEERVMTGEISATVQELLMEGLRQIDELNNIRHQLPDLSARLVIPQPLKPSLRDLSPVDLDVLQVVYNHGHLAMVLNKSPATDLETAQSVLKMINAGYLRVE</sequence>
<dbReference type="STRING" id="1254432.SCE1572_14820"/>
<dbReference type="CDD" id="cd00060">
    <property type="entry name" value="FHA"/>
    <property type="match status" value="1"/>
</dbReference>
<proteinExistence type="predicted"/>
<dbReference type="PATRIC" id="fig|1254432.3.peg.3333"/>
<protein>
    <submittedName>
        <fullName evidence="3">Signal peptide protein</fullName>
    </submittedName>
</protein>
<dbReference type="HOGENOM" id="CLU_852334_0_0_7"/>
<dbReference type="SUPFAM" id="SSF49879">
    <property type="entry name" value="SMAD/FHA domain"/>
    <property type="match status" value="1"/>
</dbReference>
<dbReference type="InterPro" id="IPR008984">
    <property type="entry name" value="SMAD_FHA_dom_sf"/>
</dbReference>
<dbReference type="Gene3D" id="2.60.200.20">
    <property type="match status" value="1"/>
</dbReference>
<reference evidence="3 4" key="1">
    <citation type="journal article" date="2013" name="Sci. Rep.">
        <title>Extraordinary expansion of a Sorangium cellulosum genome from an alkaline milieu.</title>
        <authorList>
            <person name="Han K."/>
            <person name="Li Z.F."/>
            <person name="Peng R."/>
            <person name="Zhu L.P."/>
            <person name="Zhou T."/>
            <person name="Wang L.G."/>
            <person name="Li S.G."/>
            <person name="Zhang X.B."/>
            <person name="Hu W."/>
            <person name="Wu Z.H."/>
            <person name="Qin N."/>
            <person name="Li Y.Z."/>
        </authorList>
    </citation>
    <scope>NUCLEOTIDE SEQUENCE [LARGE SCALE GENOMIC DNA]</scope>
    <source>
        <strain evidence="3 4">So0157-2</strain>
    </source>
</reference>
<dbReference type="AlphaFoldDB" id="S4XIA1"/>
<feature type="region of interest" description="Disordered" evidence="1">
    <location>
        <begin position="129"/>
        <end position="153"/>
    </location>
</feature>
<gene>
    <name evidence="3" type="ORF">SCE1572_14820</name>
</gene>
<dbReference type="PANTHER" id="PTHR36304">
    <property type="entry name" value="DOMAIN GTPASE-ACTIVATING PROTEIN, PUTATIVE-RELATED-RELATED"/>
    <property type="match status" value="1"/>
</dbReference>
<dbReference type="InterPro" id="IPR025497">
    <property type="entry name" value="PatA-like_N"/>
</dbReference>
<dbReference type="SMART" id="SM00240">
    <property type="entry name" value="FHA"/>
    <property type="match status" value="1"/>
</dbReference>
<dbReference type="EMBL" id="CP003969">
    <property type="protein sequence ID" value="AGP32284.1"/>
    <property type="molecule type" value="Genomic_DNA"/>
</dbReference>
<dbReference type="PROSITE" id="PS50006">
    <property type="entry name" value="FHA_DOMAIN"/>
    <property type="match status" value="1"/>
</dbReference>
<evidence type="ECO:0000256" key="1">
    <source>
        <dbReference type="SAM" id="MobiDB-lite"/>
    </source>
</evidence>
<dbReference type="PANTHER" id="PTHR36304:SF4">
    <property type="entry name" value="DUF4388 DOMAIN-CONTAINING PROTEIN"/>
    <property type="match status" value="1"/>
</dbReference>
<dbReference type="InterPro" id="IPR000253">
    <property type="entry name" value="FHA_dom"/>
</dbReference>
<evidence type="ECO:0000313" key="3">
    <source>
        <dbReference type="EMBL" id="AGP32284.1"/>
    </source>
</evidence>
<dbReference type="Proteomes" id="UP000014803">
    <property type="component" value="Chromosome"/>
</dbReference>
<dbReference type="eggNOG" id="COG1716">
    <property type="taxonomic scope" value="Bacteria"/>
</dbReference>
<dbReference type="KEGG" id="scu:SCE1572_14820"/>
<feature type="domain" description="FHA" evidence="2">
    <location>
        <begin position="57"/>
        <end position="106"/>
    </location>
</feature>